<dbReference type="AlphaFoldDB" id="A0A2A6BDB4"/>
<gene>
    <name evidence="1" type="primary">WBGene00105468</name>
</gene>
<evidence type="ECO:0000313" key="1">
    <source>
        <dbReference type="EnsemblMetazoa" id="PPA15914.1"/>
    </source>
</evidence>
<name>A0A2A6BDB4_PRIPA</name>
<accession>A0A2A6BDB4</accession>
<proteinExistence type="predicted"/>
<reference evidence="2" key="1">
    <citation type="journal article" date="2008" name="Nat. Genet.">
        <title>The Pristionchus pacificus genome provides a unique perspective on nematode lifestyle and parasitism.</title>
        <authorList>
            <person name="Dieterich C."/>
            <person name="Clifton S.W."/>
            <person name="Schuster L.N."/>
            <person name="Chinwalla A."/>
            <person name="Delehaunty K."/>
            <person name="Dinkelacker I."/>
            <person name="Fulton L."/>
            <person name="Fulton R."/>
            <person name="Godfrey J."/>
            <person name="Minx P."/>
            <person name="Mitreva M."/>
            <person name="Roeseler W."/>
            <person name="Tian H."/>
            <person name="Witte H."/>
            <person name="Yang S.P."/>
            <person name="Wilson R.K."/>
            <person name="Sommer R.J."/>
        </authorList>
    </citation>
    <scope>NUCLEOTIDE SEQUENCE [LARGE SCALE GENOMIC DNA]</scope>
    <source>
        <strain evidence="2">PS312</strain>
    </source>
</reference>
<dbReference type="Proteomes" id="UP000005239">
    <property type="component" value="Unassembled WGS sequence"/>
</dbReference>
<accession>A0A8R1YFR9</accession>
<reference evidence="1" key="2">
    <citation type="submission" date="2022-06" db="UniProtKB">
        <authorList>
            <consortium name="EnsemblMetazoa"/>
        </authorList>
    </citation>
    <scope>IDENTIFICATION</scope>
    <source>
        <strain evidence="1">PS312</strain>
    </source>
</reference>
<keyword evidence="2" id="KW-1185">Reference proteome</keyword>
<evidence type="ECO:0000313" key="2">
    <source>
        <dbReference type="Proteomes" id="UP000005239"/>
    </source>
</evidence>
<protein>
    <submittedName>
        <fullName evidence="1">Uncharacterized protein</fullName>
    </submittedName>
</protein>
<dbReference type="EnsemblMetazoa" id="PPA15914.1">
    <property type="protein sequence ID" value="PPA15914.1"/>
    <property type="gene ID" value="WBGene00105468"/>
</dbReference>
<organism evidence="1 2">
    <name type="scientific">Pristionchus pacificus</name>
    <name type="common">Parasitic nematode worm</name>
    <dbReference type="NCBI Taxonomy" id="54126"/>
    <lineage>
        <taxon>Eukaryota</taxon>
        <taxon>Metazoa</taxon>
        <taxon>Ecdysozoa</taxon>
        <taxon>Nematoda</taxon>
        <taxon>Chromadorea</taxon>
        <taxon>Rhabditida</taxon>
        <taxon>Rhabditina</taxon>
        <taxon>Diplogasteromorpha</taxon>
        <taxon>Diplogasteroidea</taxon>
        <taxon>Neodiplogasteridae</taxon>
        <taxon>Pristionchus</taxon>
    </lineage>
</organism>
<sequence length="107" mass="11878">MTSPIHCRKDARLRGSAQMVVILFFQKKNKAHFSCWGIDGSLERTTSTVVPITQPIKTQPKAQGLPVGPAKSVDNEDGFTPRDEIVFTVEQAAHLKDLDSKWTAKNN</sequence>